<dbReference type="InterPro" id="IPR003660">
    <property type="entry name" value="HAMP_dom"/>
</dbReference>
<keyword evidence="6 13" id="KW-0812">Transmembrane</keyword>
<organism evidence="16 17">
    <name type="scientific">Dickeya poaceiphila</name>
    <dbReference type="NCBI Taxonomy" id="568768"/>
    <lineage>
        <taxon>Bacteria</taxon>
        <taxon>Pseudomonadati</taxon>
        <taxon>Pseudomonadota</taxon>
        <taxon>Gammaproteobacteria</taxon>
        <taxon>Enterobacterales</taxon>
        <taxon>Pectobacteriaceae</taxon>
        <taxon>Dickeya</taxon>
    </lineage>
</organism>
<dbReference type="AlphaFoldDB" id="A0A5B8I212"/>
<feature type="domain" description="HAMP" evidence="15">
    <location>
        <begin position="214"/>
        <end position="266"/>
    </location>
</feature>
<evidence type="ECO:0000259" key="15">
    <source>
        <dbReference type="PROSITE" id="PS50885"/>
    </source>
</evidence>
<dbReference type="PROSITE" id="PS50111">
    <property type="entry name" value="CHEMOTAXIS_TRANSDUC_2"/>
    <property type="match status" value="1"/>
</dbReference>
<dbReference type="GO" id="GO:0007165">
    <property type="term" value="P:signal transduction"/>
    <property type="evidence" value="ECO:0007669"/>
    <property type="project" value="UniProtKB-KW"/>
</dbReference>
<dbReference type="KEGG" id="dic:Dpoa569_0000500"/>
<dbReference type="InterPro" id="IPR051310">
    <property type="entry name" value="MCP_chemotaxis"/>
</dbReference>
<evidence type="ECO:0000256" key="9">
    <source>
        <dbReference type="ARBA" id="ARBA00023224"/>
    </source>
</evidence>
<gene>
    <name evidence="16" type="ORF">Dpoa569_0000500</name>
</gene>
<dbReference type="GO" id="GO:0005886">
    <property type="term" value="C:plasma membrane"/>
    <property type="evidence" value="ECO:0007669"/>
    <property type="project" value="UniProtKB-SubCell"/>
</dbReference>
<dbReference type="CDD" id="cd11386">
    <property type="entry name" value="MCP_signal"/>
    <property type="match status" value="1"/>
</dbReference>
<accession>A0A5B8I212</accession>
<dbReference type="RefSeq" id="WP_146411023.1">
    <property type="nucleotide sequence ID" value="NZ_CP042220.2"/>
</dbReference>
<feature type="region of interest" description="Disordered" evidence="12">
    <location>
        <begin position="524"/>
        <end position="556"/>
    </location>
</feature>
<keyword evidence="9 11" id="KW-0807">Transducer</keyword>
<dbReference type="InterPro" id="IPR003122">
    <property type="entry name" value="Tar_rcpt_lig-bd"/>
</dbReference>
<dbReference type="Pfam" id="PF02203">
    <property type="entry name" value="TarH"/>
    <property type="match status" value="1"/>
</dbReference>
<feature type="compositionally biased region" description="Polar residues" evidence="12">
    <location>
        <begin position="541"/>
        <end position="556"/>
    </location>
</feature>
<evidence type="ECO:0000256" key="5">
    <source>
        <dbReference type="ARBA" id="ARBA00022519"/>
    </source>
</evidence>
<keyword evidence="8 13" id="KW-0472">Membrane</keyword>
<dbReference type="STRING" id="568768.GCA_000406125_03471"/>
<dbReference type="PANTHER" id="PTHR43531">
    <property type="entry name" value="PROTEIN ICFG"/>
    <property type="match status" value="1"/>
</dbReference>
<sequence length="556" mass="59965">MSIIRNIRIKIMMLAILVTFTLLWGGVSVFSLYSLNSLTDEIGLTNVQQINGDIINGASDSYYKVKLLMDEVVIAENNSERERKLLSDAAADVEFLKGGLAQFKVTDHANISSKSIDDIYNSSYQLFSEAIVPMLDVVRQNNHDVYAKLVAEKYNPLRVKFTTAINEYNQIIKNLKTEAQARISAWVYWCKVTLIVAMIVGLGVLVLTDRYLAIQMGHPLEKVKAHLQILSNGKLDVTIGEMGNNEVGQLIPFVNAMQHSWIKTVAEIRRSASEIYHGSSEIAAGNSDLSSRTEEQAAALSETAASMEQLGAVVKQNADNAQQASVLAKDASAAANNGGEVVHAVSTSMQNITHSSQKIADIINVIDGIAFQTNILALNAAVEAARAGEAGRGFAVVASEVRNLAQRSAQAAKEIKTLIDESVDNVKNGYEQVSLASKSMEDILKSVTNVTDIMGEIASASSEQSKGISQVGTAITQMDSVTQQNAALVEQSSATSSSLEEQAHHLNEIVAVFKLPGVAAAQTARREHKPAEKVAALANLSPVSRQGKSSDDWTSF</sequence>
<dbReference type="InterPro" id="IPR004090">
    <property type="entry name" value="Chemotax_Me-accpt_rcpt"/>
</dbReference>
<dbReference type="FunFam" id="1.10.287.950:FF:000001">
    <property type="entry name" value="Methyl-accepting chemotaxis sensory transducer"/>
    <property type="match status" value="1"/>
</dbReference>
<feature type="domain" description="Methyl-accepting transducer" evidence="14">
    <location>
        <begin position="271"/>
        <end position="500"/>
    </location>
</feature>
<dbReference type="PROSITE" id="PS50885">
    <property type="entry name" value="HAMP"/>
    <property type="match status" value="1"/>
</dbReference>
<evidence type="ECO:0000256" key="4">
    <source>
        <dbReference type="ARBA" id="ARBA00022500"/>
    </source>
</evidence>
<keyword evidence="2" id="KW-1003">Cell membrane</keyword>
<evidence type="ECO:0000256" key="1">
    <source>
        <dbReference type="ARBA" id="ARBA00004429"/>
    </source>
</evidence>
<evidence type="ECO:0000256" key="8">
    <source>
        <dbReference type="ARBA" id="ARBA00023136"/>
    </source>
</evidence>
<dbReference type="PRINTS" id="PR00260">
    <property type="entry name" value="CHEMTRNSDUCR"/>
</dbReference>
<dbReference type="GO" id="GO:0004888">
    <property type="term" value="F:transmembrane signaling receptor activity"/>
    <property type="evidence" value="ECO:0007669"/>
    <property type="project" value="InterPro"/>
</dbReference>
<evidence type="ECO:0000256" key="11">
    <source>
        <dbReference type="PROSITE-ProRule" id="PRU00284"/>
    </source>
</evidence>
<evidence type="ECO:0000256" key="10">
    <source>
        <dbReference type="ARBA" id="ARBA00029447"/>
    </source>
</evidence>
<name>A0A5B8I212_9GAMM</name>
<evidence type="ECO:0000259" key="14">
    <source>
        <dbReference type="PROSITE" id="PS50111"/>
    </source>
</evidence>
<evidence type="ECO:0000256" key="2">
    <source>
        <dbReference type="ARBA" id="ARBA00022475"/>
    </source>
</evidence>
<feature type="transmembrane region" description="Helical" evidence="13">
    <location>
        <begin position="186"/>
        <end position="207"/>
    </location>
</feature>
<evidence type="ECO:0000256" key="3">
    <source>
        <dbReference type="ARBA" id="ARBA00022481"/>
    </source>
</evidence>
<evidence type="ECO:0000256" key="13">
    <source>
        <dbReference type="SAM" id="Phobius"/>
    </source>
</evidence>
<keyword evidence="5" id="KW-0997">Cell inner membrane</keyword>
<protein>
    <submittedName>
        <fullName evidence="16">Methyl-accepting chemotaxis protein</fullName>
    </submittedName>
</protein>
<evidence type="ECO:0000313" key="16">
    <source>
        <dbReference type="EMBL" id="QDX28818.1"/>
    </source>
</evidence>
<keyword evidence="4" id="KW-0145">Chemotaxis</keyword>
<evidence type="ECO:0000313" key="17">
    <source>
        <dbReference type="Proteomes" id="UP000320591"/>
    </source>
</evidence>
<proteinExistence type="inferred from homology"/>
<evidence type="ECO:0000256" key="6">
    <source>
        <dbReference type="ARBA" id="ARBA00022692"/>
    </source>
</evidence>
<dbReference type="GO" id="GO:0006935">
    <property type="term" value="P:chemotaxis"/>
    <property type="evidence" value="ECO:0007669"/>
    <property type="project" value="UniProtKB-KW"/>
</dbReference>
<dbReference type="EMBL" id="CP042220">
    <property type="protein sequence ID" value="QDX28818.1"/>
    <property type="molecule type" value="Genomic_DNA"/>
</dbReference>
<dbReference type="Proteomes" id="UP000320591">
    <property type="component" value="Chromosome"/>
</dbReference>
<keyword evidence="7 13" id="KW-1133">Transmembrane helix</keyword>
<dbReference type="SMART" id="SM00283">
    <property type="entry name" value="MA"/>
    <property type="match status" value="1"/>
</dbReference>
<dbReference type="SUPFAM" id="SSF58104">
    <property type="entry name" value="Methyl-accepting chemotaxis protein (MCP) signaling domain"/>
    <property type="match status" value="1"/>
</dbReference>
<dbReference type="Pfam" id="PF00015">
    <property type="entry name" value="MCPsignal"/>
    <property type="match status" value="1"/>
</dbReference>
<dbReference type="Gene3D" id="1.10.287.950">
    <property type="entry name" value="Methyl-accepting chemotaxis protein"/>
    <property type="match status" value="1"/>
</dbReference>
<dbReference type="InterPro" id="IPR004089">
    <property type="entry name" value="MCPsignal_dom"/>
</dbReference>
<keyword evidence="17" id="KW-1185">Reference proteome</keyword>
<reference evidence="16 17" key="1">
    <citation type="journal article" date="2019" name="Environ. Microbiol.">
        <title>The phytopathogenic nature of Dickeya aquatica 174/2 and the dynamic early evolution of Dickeya pathogenicity.</title>
        <authorList>
            <person name="Duprey A."/>
            <person name="Taib N."/>
            <person name="Leonard S."/>
            <person name="Garin T."/>
            <person name="Flandrois J.P."/>
            <person name="Nasser W."/>
            <person name="Brochier-Armanet C."/>
            <person name="Reverchon S."/>
        </authorList>
    </citation>
    <scope>NUCLEOTIDE SEQUENCE [LARGE SCALE GENOMIC DNA]</scope>
    <source>
        <strain evidence="16 17">NCPPB 569</strain>
    </source>
</reference>
<keyword evidence="3" id="KW-0488">Methylation</keyword>
<dbReference type="PANTHER" id="PTHR43531:SF14">
    <property type="entry name" value="METHYL-ACCEPTING CHEMOTAXIS PROTEIN I-RELATED"/>
    <property type="match status" value="1"/>
</dbReference>
<comment type="subcellular location">
    <subcellularLocation>
        <location evidence="1">Cell inner membrane</location>
        <topology evidence="1">Multi-pass membrane protein</topology>
    </subcellularLocation>
</comment>
<evidence type="ECO:0000256" key="12">
    <source>
        <dbReference type="SAM" id="MobiDB-lite"/>
    </source>
</evidence>
<comment type="similarity">
    <text evidence="10">Belongs to the methyl-accepting chemotaxis (MCP) protein family.</text>
</comment>
<evidence type="ECO:0000256" key="7">
    <source>
        <dbReference type="ARBA" id="ARBA00022989"/>
    </source>
</evidence>